<dbReference type="EMBL" id="VUMD01000005">
    <property type="protein sequence ID" value="MSS36315.1"/>
    <property type="molecule type" value="Genomic_DNA"/>
</dbReference>
<dbReference type="Gene3D" id="3.90.780.10">
    <property type="entry name" value="5'-Nucleotidase, C-terminal domain"/>
    <property type="match status" value="1"/>
</dbReference>
<dbReference type="GO" id="GO:0009166">
    <property type="term" value="P:nucleotide catabolic process"/>
    <property type="evidence" value="ECO:0007669"/>
    <property type="project" value="InterPro"/>
</dbReference>
<feature type="signal peptide" evidence="2">
    <location>
        <begin position="1"/>
        <end position="20"/>
    </location>
</feature>
<dbReference type="InterPro" id="IPR029052">
    <property type="entry name" value="Metallo-depent_PP-like"/>
</dbReference>
<keyword evidence="2" id="KW-0378">Hydrolase</keyword>
<dbReference type="GO" id="GO:0000166">
    <property type="term" value="F:nucleotide binding"/>
    <property type="evidence" value="ECO:0007669"/>
    <property type="project" value="UniProtKB-KW"/>
</dbReference>
<dbReference type="GO" id="GO:0030288">
    <property type="term" value="C:outer membrane-bounded periplasmic space"/>
    <property type="evidence" value="ECO:0007669"/>
    <property type="project" value="TreeGrafter"/>
</dbReference>
<dbReference type="SUPFAM" id="SSF56300">
    <property type="entry name" value="Metallo-dependent phosphatases"/>
    <property type="match status" value="1"/>
</dbReference>
<evidence type="ECO:0000313" key="6">
    <source>
        <dbReference type="EMBL" id="MSS36315.1"/>
    </source>
</evidence>
<dbReference type="Gene3D" id="3.60.21.10">
    <property type="match status" value="1"/>
</dbReference>
<feature type="domain" description="Calcineurin-like phosphoesterase" evidence="4">
    <location>
        <begin position="57"/>
        <end position="271"/>
    </location>
</feature>
<evidence type="ECO:0000259" key="5">
    <source>
        <dbReference type="Pfam" id="PF02872"/>
    </source>
</evidence>
<dbReference type="Proteomes" id="UP000429958">
    <property type="component" value="Unassembled WGS sequence"/>
</dbReference>
<dbReference type="PANTHER" id="PTHR11575:SF6">
    <property type="entry name" value="2',3'-CYCLIC-NUCLEOTIDE 2'-PHOSPHODIESTERASE_3'-NUCLEOTIDASE"/>
    <property type="match status" value="1"/>
</dbReference>
<evidence type="ECO:0000256" key="1">
    <source>
        <dbReference type="ARBA" id="ARBA00022729"/>
    </source>
</evidence>
<keyword evidence="7" id="KW-1185">Reference proteome</keyword>
<evidence type="ECO:0000256" key="2">
    <source>
        <dbReference type="RuleBase" id="RU362119"/>
    </source>
</evidence>
<name>A0A7X2NK44_9CLOT</name>
<dbReference type="Pfam" id="PF00149">
    <property type="entry name" value="Metallophos"/>
    <property type="match status" value="1"/>
</dbReference>
<protein>
    <submittedName>
        <fullName evidence="6">Bifunctional metallophosphatase/5'-nucleotidase</fullName>
    </submittedName>
</protein>
<dbReference type="GO" id="GO:0016787">
    <property type="term" value="F:hydrolase activity"/>
    <property type="evidence" value="ECO:0007669"/>
    <property type="project" value="UniProtKB-KW"/>
</dbReference>
<dbReference type="RefSeq" id="WP_154471749.1">
    <property type="nucleotide sequence ID" value="NZ_VUMD01000005.1"/>
</dbReference>
<dbReference type="InterPro" id="IPR036907">
    <property type="entry name" value="5'-Nucleotdase_C_sf"/>
</dbReference>
<keyword evidence="1 2" id="KW-0732">Signal</keyword>
<evidence type="ECO:0000256" key="3">
    <source>
        <dbReference type="SAM" id="MobiDB-lite"/>
    </source>
</evidence>
<dbReference type="InterPro" id="IPR008334">
    <property type="entry name" value="5'-Nucleotdase_C"/>
</dbReference>
<proteinExistence type="inferred from homology"/>
<comment type="caution">
    <text evidence="6">The sequence shown here is derived from an EMBL/GenBank/DDBJ whole genome shotgun (WGS) entry which is preliminary data.</text>
</comment>
<dbReference type="PANTHER" id="PTHR11575">
    <property type="entry name" value="5'-NUCLEOTIDASE-RELATED"/>
    <property type="match status" value="1"/>
</dbReference>
<feature type="domain" description="5'-Nucleotidase C-terminal" evidence="5">
    <location>
        <begin position="367"/>
        <end position="512"/>
    </location>
</feature>
<dbReference type="SUPFAM" id="SSF55816">
    <property type="entry name" value="5'-nucleotidase (syn. UDP-sugar hydrolase), C-terminal domain"/>
    <property type="match status" value="1"/>
</dbReference>
<dbReference type="InterPro" id="IPR004843">
    <property type="entry name" value="Calcineurin-like_PHP"/>
</dbReference>
<evidence type="ECO:0000259" key="4">
    <source>
        <dbReference type="Pfam" id="PF00149"/>
    </source>
</evidence>
<accession>A0A7X2NK44</accession>
<dbReference type="PRINTS" id="PR01607">
    <property type="entry name" value="APYRASEFAMLY"/>
</dbReference>
<feature type="region of interest" description="Disordered" evidence="3">
    <location>
        <begin position="30"/>
        <end position="49"/>
    </location>
</feature>
<keyword evidence="2" id="KW-0547">Nucleotide-binding</keyword>
<dbReference type="Pfam" id="PF02872">
    <property type="entry name" value="5_nucleotid_C"/>
    <property type="match status" value="1"/>
</dbReference>
<gene>
    <name evidence="6" type="ORF">FYJ39_06970</name>
</gene>
<dbReference type="AlphaFoldDB" id="A0A7X2NK44"/>
<sequence length="615" mass="67849">MKKAVLSMVLVLTVAFPVIGCAQKPASSTNLEHQQKAAETAQAEEPEEHTGDVVNIQILGTSDTHGKFVPYDYALNEESMTGSMAQIATAVKELRNENTLVIDAGDVIQDNSADLFINDDLHPMILAINKIGYDVCVTGNHEYNYGMDVLERALSQYNAKVLTGNVYDKEGKAIADPYTIIEKGGVKIGLIGVVTPNITRWDSVNLQGCTVTNPVDETKKAISQLDGQVDLLIGVAHMGEHNEYDIPDSGVTDLANKCPELDVILSAHEHKLIEGKLINDVLVVQNLNSAQTMAQINITLTKEADGHYKVTDRTSKSIQISGYTPDPDLTAELEPYDKRAKDVANTVIGRLEGGDLAPENEIPGIPQATLEDTAMLDLINRVQMHYTDADVSAAALFQADSNLKAGDIKKSDVSLIYKFTNTLYKLRMNGRQLKSYMEWSANYYNTYKDGDLTISFNPDIRMYNYDMFAGVNYEINLSKEPGSRIENLTKRDGTPVLDEDVFIVAVNNYRAGTNLLNYGTVYQEGEELPELLEMDVKGNIGGVRELIADYIVNVKGGVIVPETDHNWSLTGISWNEEDHKKAARLVKEGKLSIPTSEDQRTPNVKSIRLEDLKDL</sequence>
<organism evidence="6 7">
    <name type="scientific">Clostridium porci</name>
    <dbReference type="NCBI Taxonomy" id="2605778"/>
    <lineage>
        <taxon>Bacteria</taxon>
        <taxon>Bacillati</taxon>
        <taxon>Bacillota</taxon>
        <taxon>Clostridia</taxon>
        <taxon>Eubacteriales</taxon>
        <taxon>Clostridiaceae</taxon>
        <taxon>Clostridium</taxon>
    </lineage>
</organism>
<evidence type="ECO:0000313" key="7">
    <source>
        <dbReference type="Proteomes" id="UP000429958"/>
    </source>
</evidence>
<feature type="chain" id="PRO_5039761538" evidence="2">
    <location>
        <begin position="21"/>
        <end position="615"/>
    </location>
</feature>
<dbReference type="InterPro" id="IPR006179">
    <property type="entry name" value="5_nucleotidase/apyrase"/>
</dbReference>
<comment type="similarity">
    <text evidence="2">Belongs to the 5'-nucleotidase family.</text>
</comment>
<reference evidence="6 7" key="1">
    <citation type="submission" date="2019-08" db="EMBL/GenBank/DDBJ databases">
        <title>In-depth cultivation of the pig gut microbiome towards novel bacterial diversity and tailored functional studies.</title>
        <authorList>
            <person name="Wylensek D."/>
            <person name="Hitch T.C.A."/>
            <person name="Clavel T."/>
        </authorList>
    </citation>
    <scope>NUCLEOTIDE SEQUENCE [LARGE SCALE GENOMIC DNA]</scope>
    <source>
        <strain evidence="6 7">WCA-389-WT-23D1</strain>
    </source>
</reference>